<dbReference type="EMBL" id="GGEC01024629">
    <property type="protein sequence ID" value="MBX05113.1"/>
    <property type="molecule type" value="Transcribed_RNA"/>
</dbReference>
<evidence type="ECO:0000313" key="1">
    <source>
        <dbReference type="EMBL" id="MBX05113.1"/>
    </source>
</evidence>
<organism evidence="1">
    <name type="scientific">Rhizophora mucronata</name>
    <name type="common">Asiatic mangrove</name>
    <dbReference type="NCBI Taxonomy" id="61149"/>
    <lineage>
        <taxon>Eukaryota</taxon>
        <taxon>Viridiplantae</taxon>
        <taxon>Streptophyta</taxon>
        <taxon>Embryophyta</taxon>
        <taxon>Tracheophyta</taxon>
        <taxon>Spermatophyta</taxon>
        <taxon>Magnoliopsida</taxon>
        <taxon>eudicotyledons</taxon>
        <taxon>Gunneridae</taxon>
        <taxon>Pentapetalae</taxon>
        <taxon>rosids</taxon>
        <taxon>fabids</taxon>
        <taxon>Malpighiales</taxon>
        <taxon>Rhizophoraceae</taxon>
        <taxon>Rhizophora</taxon>
    </lineage>
</organism>
<proteinExistence type="predicted"/>
<protein>
    <submittedName>
        <fullName evidence="1">60S ribosomal protein L17-2</fullName>
    </submittedName>
</protein>
<accession>A0A2P2KHB9</accession>
<name>A0A2P2KHB9_RHIMU</name>
<keyword evidence="1" id="KW-0689">Ribosomal protein</keyword>
<sequence>MVPLLSVVHVS</sequence>
<keyword evidence="1" id="KW-0687">Ribonucleoprotein</keyword>
<reference evidence="1" key="1">
    <citation type="submission" date="2018-02" db="EMBL/GenBank/DDBJ databases">
        <title>Rhizophora mucronata_Transcriptome.</title>
        <authorList>
            <person name="Meera S.P."/>
            <person name="Sreeshan A."/>
            <person name="Augustine A."/>
        </authorList>
    </citation>
    <scope>NUCLEOTIDE SEQUENCE</scope>
    <source>
        <tissue evidence="1">Leaf</tissue>
    </source>
</reference>
<dbReference type="GO" id="GO:0005840">
    <property type="term" value="C:ribosome"/>
    <property type="evidence" value="ECO:0007669"/>
    <property type="project" value="UniProtKB-KW"/>
</dbReference>